<dbReference type="PANTHER" id="PTHR22911:SF6">
    <property type="entry name" value="SOLUTE CARRIER FAMILY 35 MEMBER G1"/>
    <property type="match status" value="1"/>
</dbReference>
<feature type="transmembrane region" description="Helical" evidence="6">
    <location>
        <begin position="178"/>
        <end position="201"/>
    </location>
</feature>
<evidence type="ECO:0000313" key="8">
    <source>
        <dbReference type="EMBL" id="KPH83214.1"/>
    </source>
</evidence>
<feature type="transmembrane region" description="Helical" evidence="6">
    <location>
        <begin position="67"/>
        <end position="87"/>
    </location>
</feature>
<keyword evidence="9" id="KW-1185">Reference proteome</keyword>
<evidence type="ECO:0000256" key="4">
    <source>
        <dbReference type="ARBA" id="ARBA00022989"/>
    </source>
</evidence>
<evidence type="ECO:0000259" key="7">
    <source>
        <dbReference type="Pfam" id="PF00892"/>
    </source>
</evidence>
<keyword evidence="5 6" id="KW-0472">Membrane</keyword>
<evidence type="ECO:0000256" key="3">
    <source>
        <dbReference type="ARBA" id="ARBA00022692"/>
    </source>
</evidence>
<feature type="transmembrane region" description="Helical" evidence="6">
    <location>
        <begin position="261"/>
        <end position="278"/>
    </location>
</feature>
<dbReference type="EMBL" id="LGSZ01000003">
    <property type="protein sequence ID" value="KPH83214.1"/>
    <property type="molecule type" value="Genomic_DNA"/>
</dbReference>
<feature type="domain" description="EamA" evidence="7">
    <location>
        <begin position="9"/>
        <end position="135"/>
    </location>
</feature>
<feature type="transmembrane region" description="Helical" evidence="6">
    <location>
        <begin position="207"/>
        <end position="229"/>
    </location>
</feature>
<dbReference type="PANTHER" id="PTHR22911">
    <property type="entry name" value="ACYL-MALONYL CONDENSING ENZYME-RELATED"/>
    <property type="match status" value="1"/>
</dbReference>
<evidence type="ECO:0000256" key="5">
    <source>
        <dbReference type="ARBA" id="ARBA00023136"/>
    </source>
</evidence>
<comment type="caution">
    <text evidence="8">The sequence shown here is derived from an EMBL/GenBank/DDBJ whole genome shotgun (WGS) entry which is preliminary data.</text>
</comment>
<evidence type="ECO:0000256" key="6">
    <source>
        <dbReference type="SAM" id="Phobius"/>
    </source>
</evidence>
<feature type="transmembrane region" description="Helical" evidence="6">
    <location>
        <begin position="236"/>
        <end position="255"/>
    </location>
</feature>
<keyword evidence="3 6" id="KW-0812">Transmembrane</keyword>
<evidence type="ECO:0000256" key="1">
    <source>
        <dbReference type="ARBA" id="ARBA00004141"/>
    </source>
</evidence>
<evidence type="ECO:0000256" key="2">
    <source>
        <dbReference type="ARBA" id="ARBA00009853"/>
    </source>
</evidence>
<protein>
    <recommendedName>
        <fullName evidence="7">EamA domain-containing protein</fullName>
    </recommendedName>
</protein>
<dbReference type="InterPro" id="IPR000620">
    <property type="entry name" value="EamA_dom"/>
</dbReference>
<accession>A0A0N1FLD2</accession>
<dbReference type="SUPFAM" id="SSF103481">
    <property type="entry name" value="Multidrug resistance efflux transporter EmrE"/>
    <property type="match status" value="2"/>
</dbReference>
<feature type="transmembrane region" description="Helical" evidence="6">
    <location>
        <begin position="93"/>
        <end position="112"/>
    </location>
</feature>
<dbReference type="RefSeq" id="WP_054207022.1">
    <property type="nucleotide sequence ID" value="NZ_LGSZ01000003.1"/>
</dbReference>
<proteinExistence type="inferred from homology"/>
<dbReference type="Pfam" id="PF00892">
    <property type="entry name" value="EamA"/>
    <property type="match status" value="2"/>
</dbReference>
<name>A0A0N1FLD2_9HYPH</name>
<feature type="transmembrane region" description="Helical" evidence="6">
    <location>
        <begin position="145"/>
        <end position="166"/>
    </location>
</feature>
<feature type="transmembrane region" description="Helical" evidence="6">
    <location>
        <begin position="119"/>
        <end position="139"/>
    </location>
</feature>
<dbReference type="InterPro" id="IPR037185">
    <property type="entry name" value="EmrE-like"/>
</dbReference>
<comment type="subcellular location">
    <subcellularLocation>
        <location evidence="1">Membrane</location>
        <topology evidence="1">Multi-pass membrane protein</topology>
    </subcellularLocation>
</comment>
<dbReference type="Proteomes" id="UP000037822">
    <property type="component" value="Unassembled WGS sequence"/>
</dbReference>
<organism evidence="8 9">
    <name type="scientific">Bosea vaviloviae</name>
    <dbReference type="NCBI Taxonomy" id="1526658"/>
    <lineage>
        <taxon>Bacteria</taxon>
        <taxon>Pseudomonadati</taxon>
        <taxon>Pseudomonadota</taxon>
        <taxon>Alphaproteobacteria</taxon>
        <taxon>Hyphomicrobiales</taxon>
        <taxon>Boseaceae</taxon>
        <taxon>Bosea</taxon>
    </lineage>
</organism>
<dbReference type="AlphaFoldDB" id="A0A0N1FLD2"/>
<feature type="transmembrane region" description="Helical" evidence="6">
    <location>
        <begin position="35"/>
        <end position="55"/>
    </location>
</feature>
<gene>
    <name evidence="8" type="ORF">AE618_00035</name>
</gene>
<evidence type="ECO:0000313" key="9">
    <source>
        <dbReference type="Proteomes" id="UP000037822"/>
    </source>
</evidence>
<dbReference type="OrthoDB" id="7818056at2"/>
<keyword evidence="4 6" id="KW-1133">Transmembrane helix</keyword>
<reference evidence="8 9" key="1">
    <citation type="submission" date="2015-07" db="EMBL/GenBank/DDBJ databases">
        <title>Whole genome sequencing of Bosea vaviloviae isolated from cave pool.</title>
        <authorList>
            <person name="Tan N.E.H."/>
            <person name="Lee Y.P."/>
            <person name="Gan H.M."/>
            <person name="Barton H."/>
            <person name="Savka M.A."/>
        </authorList>
    </citation>
    <scope>NUCLEOTIDE SEQUENCE [LARGE SCALE GENOMIC DNA]</scope>
    <source>
        <strain evidence="8 9">SD260</strain>
    </source>
</reference>
<dbReference type="PATRIC" id="fig|1526658.3.peg.4669"/>
<sequence length="280" mass="29198">MTVGPALRALLGIALLTAMDAVVKAQMQTHPFILTLFMRFAMGGVCALAVLAFVRPPRPTRASLIGNTVRVPIVVLTAGSFFYSLSVLPLAEALTLAFLAPVFVALLGGLLLKEKLDSRILQALGFGVAGMLVMVWPRLQGHVTGAGLGVAAALFSAVAYAFNLILLRRIAMKEHPAVIVAFQNCGPALCLAIPAALSFVPMSGRDLLVYLAAGALGVAGHLTLTSAFARAEASRLAPLEYTALIWASGLGYFAFGEVPLITTYAGAVLIVAGAIAISRR</sequence>
<dbReference type="GO" id="GO:0016020">
    <property type="term" value="C:membrane"/>
    <property type="evidence" value="ECO:0007669"/>
    <property type="project" value="UniProtKB-SubCell"/>
</dbReference>
<comment type="similarity">
    <text evidence="2">Belongs to the drug/metabolite transporter (DMT) superfamily. 10 TMS drug/metabolite exporter (DME) (TC 2.A.7.3) family.</text>
</comment>
<feature type="domain" description="EamA" evidence="7">
    <location>
        <begin position="148"/>
        <end position="278"/>
    </location>
</feature>